<evidence type="ECO:0000256" key="1">
    <source>
        <dbReference type="SAM" id="MobiDB-lite"/>
    </source>
</evidence>
<proteinExistence type="predicted"/>
<sequence length="101" mass="9659">MRGASGQDVGTGSLRGASGHDVGTSGQDGGKGDAPEFSVAIAAVPPDVMSGLDAPGMISCDAGGSAAKREKPVGSVGGSCMGRSSGSHPGSAERATVTRVD</sequence>
<accession>A0ABP6E6Q0</accession>
<feature type="region of interest" description="Disordered" evidence="1">
    <location>
        <begin position="63"/>
        <end position="101"/>
    </location>
</feature>
<gene>
    <name evidence="2" type="ORF">GCM10010412_034460</name>
</gene>
<reference evidence="3" key="1">
    <citation type="journal article" date="2019" name="Int. J. Syst. Evol. Microbiol.">
        <title>The Global Catalogue of Microorganisms (GCM) 10K type strain sequencing project: providing services to taxonomists for standard genome sequencing and annotation.</title>
        <authorList>
            <consortium name="The Broad Institute Genomics Platform"/>
            <consortium name="The Broad Institute Genome Sequencing Center for Infectious Disease"/>
            <person name="Wu L."/>
            <person name="Ma J."/>
        </authorList>
    </citation>
    <scope>NUCLEOTIDE SEQUENCE [LARGE SCALE GENOMIC DNA]</scope>
    <source>
        <strain evidence="3">JCM 6835</strain>
    </source>
</reference>
<evidence type="ECO:0000313" key="3">
    <source>
        <dbReference type="Proteomes" id="UP001501666"/>
    </source>
</evidence>
<dbReference type="EMBL" id="BAAATE010000007">
    <property type="protein sequence ID" value="GAA2661427.1"/>
    <property type="molecule type" value="Genomic_DNA"/>
</dbReference>
<evidence type="ECO:0000313" key="2">
    <source>
        <dbReference type="EMBL" id="GAA2661427.1"/>
    </source>
</evidence>
<keyword evidence="3" id="KW-1185">Reference proteome</keyword>
<organism evidence="2 3">
    <name type="scientific">Nonomuraea recticatena</name>
    <dbReference type="NCBI Taxonomy" id="46178"/>
    <lineage>
        <taxon>Bacteria</taxon>
        <taxon>Bacillati</taxon>
        <taxon>Actinomycetota</taxon>
        <taxon>Actinomycetes</taxon>
        <taxon>Streptosporangiales</taxon>
        <taxon>Streptosporangiaceae</taxon>
        <taxon>Nonomuraea</taxon>
    </lineage>
</organism>
<feature type="region of interest" description="Disordered" evidence="1">
    <location>
        <begin position="1"/>
        <end position="35"/>
    </location>
</feature>
<name>A0ABP6E6Q0_9ACTN</name>
<comment type="caution">
    <text evidence="2">The sequence shown here is derived from an EMBL/GenBank/DDBJ whole genome shotgun (WGS) entry which is preliminary data.</text>
</comment>
<dbReference type="Proteomes" id="UP001501666">
    <property type="component" value="Unassembled WGS sequence"/>
</dbReference>
<protein>
    <submittedName>
        <fullName evidence="2">Uncharacterized protein</fullName>
    </submittedName>
</protein>